<feature type="coiled-coil region" evidence="1">
    <location>
        <begin position="280"/>
        <end position="314"/>
    </location>
</feature>
<feature type="region of interest" description="Disordered" evidence="2">
    <location>
        <begin position="753"/>
        <end position="776"/>
    </location>
</feature>
<feature type="region of interest" description="Disordered" evidence="2">
    <location>
        <begin position="973"/>
        <end position="1014"/>
    </location>
</feature>
<feature type="compositionally biased region" description="Polar residues" evidence="2">
    <location>
        <begin position="37"/>
        <end position="52"/>
    </location>
</feature>
<feature type="coiled-coil region" evidence="1">
    <location>
        <begin position="353"/>
        <end position="390"/>
    </location>
</feature>
<reference evidence="3" key="1">
    <citation type="submission" date="2023-06" db="EMBL/GenBank/DDBJ databases">
        <title>Genome-scale phylogeny and comparative genomics of the fungal order Sordariales.</title>
        <authorList>
            <consortium name="Lawrence Berkeley National Laboratory"/>
            <person name="Hensen N."/>
            <person name="Bonometti L."/>
            <person name="Westerberg I."/>
            <person name="Brannstrom I.O."/>
            <person name="Guillou S."/>
            <person name="Cros-Aarteil S."/>
            <person name="Calhoun S."/>
            <person name="Haridas S."/>
            <person name="Kuo A."/>
            <person name="Mondo S."/>
            <person name="Pangilinan J."/>
            <person name="Riley R."/>
            <person name="Labutti K."/>
            <person name="Andreopoulos B."/>
            <person name="Lipzen A."/>
            <person name="Chen C."/>
            <person name="Yanf M."/>
            <person name="Daum C."/>
            <person name="Ng V."/>
            <person name="Clum A."/>
            <person name="Steindorff A."/>
            <person name="Ohm R."/>
            <person name="Martin F."/>
            <person name="Silar P."/>
            <person name="Natvig D."/>
            <person name="Lalanne C."/>
            <person name="Gautier V."/>
            <person name="Ament-Velasquez S.L."/>
            <person name="Kruys A."/>
            <person name="Hutchinson M.I."/>
            <person name="Powell A.J."/>
            <person name="Barry K."/>
            <person name="Miller A.N."/>
            <person name="Grigoriev I.V."/>
            <person name="Debuchy R."/>
            <person name="Gladieux P."/>
            <person name="Thoren M.H."/>
            <person name="Johannesson H."/>
        </authorList>
    </citation>
    <scope>NUCLEOTIDE SEQUENCE</scope>
    <source>
        <strain evidence="3">SMH2532-1</strain>
    </source>
</reference>
<evidence type="ECO:0000313" key="3">
    <source>
        <dbReference type="EMBL" id="KAK0641952.1"/>
    </source>
</evidence>
<feature type="coiled-coil region" evidence="1">
    <location>
        <begin position="451"/>
        <end position="509"/>
    </location>
</feature>
<feature type="coiled-coil region" evidence="1">
    <location>
        <begin position="559"/>
        <end position="586"/>
    </location>
</feature>
<dbReference type="Proteomes" id="UP001174936">
    <property type="component" value="Unassembled WGS sequence"/>
</dbReference>
<dbReference type="EMBL" id="JAULSV010000006">
    <property type="protein sequence ID" value="KAK0641952.1"/>
    <property type="molecule type" value="Genomic_DNA"/>
</dbReference>
<evidence type="ECO:0000256" key="2">
    <source>
        <dbReference type="SAM" id="MobiDB-lite"/>
    </source>
</evidence>
<evidence type="ECO:0000256" key="1">
    <source>
        <dbReference type="SAM" id="Coils"/>
    </source>
</evidence>
<keyword evidence="1" id="KW-0175">Coiled coil</keyword>
<organism evidence="3 4">
    <name type="scientific">Cercophora newfieldiana</name>
    <dbReference type="NCBI Taxonomy" id="92897"/>
    <lineage>
        <taxon>Eukaryota</taxon>
        <taxon>Fungi</taxon>
        <taxon>Dikarya</taxon>
        <taxon>Ascomycota</taxon>
        <taxon>Pezizomycotina</taxon>
        <taxon>Sordariomycetes</taxon>
        <taxon>Sordariomycetidae</taxon>
        <taxon>Sordariales</taxon>
        <taxon>Lasiosphaeriaceae</taxon>
        <taxon>Cercophora</taxon>
    </lineage>
</organism>
<comment type="caution">
    <text evidence="3">The sequence shown here is derived from an EMBL/GenBank/DDBJ whole genome shotgun (WGS) entry which is preliminary data.</text>
</comment>
<keyword evidence="4" id="KW-1185">Reference proteome</keyword>
<protein>
    <submittedName>
        <fullName evidence="3">Uncharacterized protein</fullName>
    </submittedName>
</protein>
<proteinExistence type="predicted"/>
<name>A0AA39XZ28_9PEZI</name>
<feature type="coiled-coil region" evidence="1">
    <location>
        <begin position="180"/>
        <end position="245"/>
    </location>
</feature>
<gene>
    <name evidence="3" type="ORF">B0T16DRAFT_222330</name>
</gene>
<accession>A0AA39XZ28</accession>
<evidence type="ECO:0000313" key="4">
    <source>
        <dbReference type="Proteomes" id="UP001174936"/>
    </source>
</evidence>
<feature type="compositionally biased region" description="Polar residues" evidence="2">
    <location>
        <begin position="77"/>
        <end position="87"/>
    </location>
</feature>
<feature type="compositionally biased region" description="Basic and acidic residues" evidence="2">
    <location>
        <begin position="96"/>
        <end position="117"/>
    </location>
</feature>
<feature type="compositionally biased region" description="Basic and acidic residues" evidence="2">
    <location>
        <begin position="973"/>
        <end position="985"/>
    </location>
</feature>
<feature type="compositionally biased region" description="Basic and acidic residues" evidence="2">
    <location>
        <begin position="61"/>
        <end position="70"/>
    </location>
</feature>
<sequence length="1356" mass="153937">MANKGAEWAPRAPPSSSRKRPRIKYSQDDDRSPPEWSRQTPNRQLSPWTLSTLAAGLRRLSRSEERDDSTGVRPLTPVTTPTMSNASDRGGIKIRGMSDKAMHLDDDDRDEDNRQDDFDLDSASTDSPKLADRVSRIFECLSALESRHNPTKPHPKRYADELRGHIADLVKDYRAVDAELGQCEDQIHHLQSRYNSENRENEDLRQDLRERDEKNQALNEKLVGLTQTKSRLACEVEEVKNARRREVEGIRAKHQQEVGVMREMHQGEVDGMRVKHQQEMEVMQEMGRKLQAEVEALEEEQQSLAKNNTGLFEQWKRQVSTIAEKDSQIRAAEALYGQYQELEKTCRDLGKVNEALGEKNKVMEESNQVLEKTNQELQKTNHELASTRLTNQEVVPRLEREKLVLRNANRYLQEQLDKQTELAACKEREAAELSTCTGRLRSELTGHLSRLTELRLTIQGLQVANAQLEEQVQKESGTNDERAQLLRDIDTLQSRLRDHLDEIKKKTLENTDLKGQRDRQAREAERREMDRAELVRSVESLRTQLERRIDEAIKGKKEKAELTKTIESLKGQLASCLNEVADGKREKESLQQVCNGLGADLHKNLVDLAKVAKETEVLEADVQKHTDNFTSQVKENATLRAAKNNLEAELTKNTSEVARLVKEKGALLEANRASENELKKSKGQLAKQAAEQEALRRANQTLEHKLAKQRSEVAKNAAEREALQQQVGQHVVQLADQEREKDSLSRALETLRQSNHTLQEQLEVSSSEAAHRKEGMEDLRDSIKSLREQLRECQKELAERNSNNADLARSVEALRKFNKSLEDAAEKQLAEVNLAQKEKAELERTADMLRQANHELRVSVDMQVAVAIGKENEKAEALRQVELLQQADREFQGQLGKLASYAEKKRADLLTGIENLRRTNQELQEQLQGSLSQVTKQEREIQELQGKRDILVSRERELEACLKVKDHEIETLKQQTSHHDDRHVLGSEPPSPFIKAEAPEPEDHTSAAPGPIPELTLTDYPAQVAERRILEPGLADVLQLYSQLGCGLTKLYYNQFGMGLISEPLHETTGTGNEVVVKYLTTLGGLNMPSRVSPRPAAGFWKMQDPWLLTPSIGLMPRSDLTERFLQLCFLVTKLRDQEDKRLLCSVANIVASLIDADHSGAPLAAAAFLQTMATLPPPIGGGIFRAENVALAILICELCRRLEQVFPDAHSMPWTIGMILGPAVQTWANTQPIGRLAAAIGNHDRNLHHKPMIDELERQCGDRTFCVISSSPWESNWALMLCCHGGEQDEGRTFLMIDFSSRTFRLVECRMTSSRNNELEPRKHDLIVQHQGQEIFRFPKAPLRVATFWVQLWYE</sequence>
<feature type="compositionally biased region" description="Polar residues" evidence="2">
    <location>
        <begin position="753"/>
        <end position="768"/>
    </location>
</feature>
<feature type="region of interest" description="Disordered" evidence="2">
    <location>
        <begin position="1"/>
        <end position="128"/>
    </location>
</feature>